<keyword evidence="2" id="KW-0963">Cytoplasm</keyword>
<evidence type="ECO:0000256" key="5">
    <source>
        <dbReference type="SAM" id="MobiDB-lite"/>
    </source>
</evidence>
<evidence type="ECO:0000256" key="2">
    <source>
        <dbReference type="ARBA" id="ARBA00022490"/>
    </source>
</evidence>
<dbReference type="Gene3D" id="3.80.10.10">
    <property type="entry name" value="Ribonuclease Inhibitor"/>
    <property type="match status" value="3"/>
</dbReference>
<sequence>MDNRKSRNVNRKLKKRTKSFTEALKEKYCMDDEPTFDFIIVSPKRKNNATDGELAHLRTVVLNEMDVTRAEIPQGGLTTLCPNVVDLDLANNLLENWHETITILGNLPRVKYVNLSGNNLRLTSKETLPDTRLSVENLALNGTGSSLHEVVRLSQLMPALKELHLCGNDYQDLADIDRKILDGAFSSLECMRLNNNGIANWSEVWKLRHLPQLKYLILSGNPIQDIFYRDSSTNQDESDSGDKNMSCADLNAMSCGDGDGPSKPEPTVMDTALDLAGTENDDDVFGQDTIDGEDEEDFDTEFSAGGSSFCDDDDDDDDDNDNVGGYGDNDDRPVSRFGYHLDPEVMHSDEGSEAEQEWAGAVSGVKGATMSQTKAVPSGNINIPQAFGAGKKVHNTNFNNSRSALTSRNALFDDSSSGGSNLMNLTPVDLSLDGFADTLGFGILPGITGATDPDGGEDDPGDWPRLAAEQFLYDLIDQLDLGETPVTASANSTSTHSTVSTSSISTHPASLSGPTPSSTSAIMTQSQSPSLWLAQYSQNSQISSGMYHTSNHRSVLSQAMPATSSASIHSRNSNTNQNAATGVSIDGINAEENINRMLAALGEDTEGSDVEENLFARIYSDDDFIPRSVSMFDDEESYSPPSMPLRLNDILLSAGKSKAQRCLFGQSAASSGSVPAGEGSTVEARSSGTAPLSERESDSCSDCEAEQHGLTTALRRELSEAREAAVRPVVGPGSWLEANRSFATSVRDSGEGYSITTTQTQGARVVVTGLDHNKNGDNLTQASRENEDQDSSHQFSGNECDSKASEMEDSSQQQSLLEPVGDDLSCQGGSNSRPPFHQLQMLCLSNASVSHWDHLEACTAFPMLNNIRLKNNPLYASVNNDDKRKLYIASLPKVTVLNGGEVTATEREKAERFFLRYFMDSEEKPELYYALVARHGPPVELVDIDLGAGYQEWATLTFKCEGSEHFTRRLHLVEPVARLRTLVSQVLGLPKWCFMLHHHPCGPSHPESEREIVELRCEALPMSRFDFAEGDEIIVDVRG</sequence>
<evidence type="ECO:0000313" key="6">
    <source>
        <dbReference type="EMBL" id="RUS88230.1"/>
    </source>
</evidence>
<accession>A0A3S1ACD0</accession>
<dbReference type="PANTHER" id="PTHR46545">
    <property type="entry name" value="LEUCINE-RICH REPEAT-CONTAINING PROTEIN 51"/>
    <property type="match status" value="1"/>
</dbReference>
<proteinExistence type="predicted"/>
<evidence type="ECO:0000313" key="7">
    <source>
        <dbReference type="Proteomes" id="UP000271974"/>
    </source>
</evidence>
<feature type="compositionally biased region" description="Acidic residues" evidence="5">
    <location>
        <begin position="310"/>
        <end position="321"/>
    </location>
</feature>
<feature type="compositionally biased region" description="Acidic residues" evidence="5">
    <location>
        <begin position="279"/>
        <end position="300"/>
    </location>
</feature>
<dbReference type="AlphaFoldDB" id="A0A3S1ACD0"/>
<feature type="compositionally biased region" description="Low complexity" evidence="5">
    <location>
        <begin position="486"/>
        <end position="507"/>
    </location>
</feature>
<dbReference type="STRING" id="188477.A0A3S1ACD0"/>
<dbReference type="EMBL" id="RQTK01000089">
    <property type="protein sequence ID" value="RUS88230.1"/>
    <property type="molecule type" value="Genomic_DNA"/>
</dbReference>
<feature type="region of interest" description="Disordered" evidence="5">
    <location>
        <begin position="486"/>
        <end position="522"/>
    </location>
</feature>
<name>A0A3S1ACD0_ELYCH</name>
<keyword evidence="4" id="KW-0677">Repeat</keyword>
<keyword evidence="7" id="KW-1185">Reference proteome</keyword>
<comment type="caution">
    <text evidence="6">The sequence shown here is derived from an EMBL/GenBank/DDBJ whole genome shotgun (WGS) entry which is preliminary data.</text>
</comment>
<protein>
    <recommendedName>
        <fullName evidence="8">Ubiquitin-like domain-containing protein</fullName>
    </recommendedName>
</protein>
<feature type="region of interest" description="Disordered" evidence="5">
    <location>
        <begin position="277"/>
        <end position="338"/>
    </location>
</feature>
<dbReference type="GO" id="GO:0005737">
    <property type="term" value="C:cytoplasm"/>
    <property type="evidence" value="ECO:0007669"/>
    <property type="project" value="UniProtKB-SubCell"/>
</dbReference>
<evidence type="ECO:0000256" key="1">
    <source>
        <dbReference type="ARBA" id="ARBA00004496"/>
    </source>
</evidence>
<gene>
    <name evidence="6" type="ORF">EGW08_003996</name>
</gene>
<dbReference type="SUPFAM" id="SSF52058">
    <property type="entry name" value="L domain-like"/>
    <property type="match status" value="1"/>
</dbReference>
<dbReference type="PANTHER" id="PTHR46545:SF1">
    <property type="entry name" value="LEUCINE-RICH REPEAT-CONTAINING PROTEIN 51"/>
    <property type="match status" value="1"/>
</dbReference>
<dbReference type="InterPro" id="IPR032675">
    <property type="entry name" value="LRR_dom_sf"/>
</dbReference>
<dbReference type="Proteomes" id="UP000271974">
    <property type="component" value="Unassembled WGS sequence"/>
</dbReference>
<comment type="subcellular location">
    <subcellularLocation>
        <location evidence="1">Cytoplasm</location>
    </subcellularLocation>
</comment>
<feature type="compositionally biased region" description="Polar residues" evidence="5">
    <location>
        <begin position="508"/>
        <end position="522"/>
    </location>
</feature>
<evidence type="ECO:0000256" key="4">
    <source>
        <dbReference type="ARBA" id="ARBA00022737"/>
    </source>
</evidence>
<dbReference type="OrthoDB" id="5855206at2759"/>
<evidence type="ECO:0008006" key="8">
    <source>
        <dbReference type="Google" id="ProtNLM"/>
    </source>
</evidence>
<evidence type="ECO:0000256" key="3">
    <source>
        <dbReference type="ARBA" id="ARBA00022614"/>
    </source>
</evidence>
<feature type="region of interest" description="Disordered" evidence="5">
    <location>
        <begin position="770"/>
        <end position="831"/>
    </location>
</feature>
<feature type="compositionally biased region" description="Basic and acidic residues" evidence="5">
    <location>
        <begin position="329"/>
        <end position="338"/>
    </location>
</feature>
<organism evidence="6 7">
    <name type="scientific">Elysia chlorotica</name>
    <name type="common">Eastern emerald elysia</name>
    <name type="synonym">Sea slug</name>
    <dbReference type="NCBI Taxonomy" id="188477"/>
    <lineage>
        <taxon>Eukaryota</taxon>
        <taxon>Metazoa</taxon>
        <taxon>Spiralia</taxon>
        <taxon>Lophotrochozoa</taxon>
        <taxon>Mollusca</taxon>
        <taxon>Gastropoda</taxon>
        <taxon>Heterobranchia</taxon>
        <taxon>Euthyneura</taxon>
        <taxon>Panpulmonata</taxon>
        <taxon>Sacoglossa</taxon>
        <taxon>Placobranchoidea</taxon>
        <taxon>Plakobranchidae</taxon>
        <taxon>Elysia</taxon>
    </lineage>
</organism>
<feature type="region of interest" description="Disordered" evidence="5">
    <location>
        <begin position="667"/>
        <end position="705"/>
    </location>
</feature>
<reference evidence="6 7" key="1">
    <citation type="submission" date="2019-01" db="EMBL/GenBank/DDBJ databases">
        <title>A draft genome assembly of the solar-powered sea slug Elysia chlorotica.</title>
        <authorList>
            <person name="Cai H."/>
            <person name="Li Q."/>
            <person name="Fang X."/>
            <person name="Li J."/>
            <person name="Curtis N.E."/>
            <person name="Altenburger A."/>
            <person name="Shibata T."/>
            <person name="Feng M."/>
            <person name="Maeda T."/>
            <person name="Schwartz J.A."/>
            <person name="Shigenobu S."/>
            <person name="Lundholm N."/>
            <person name="Nishiyama T."/>
            <person name="Yang H."/>
            <person name="Hasebe M."/>
            <person name="Li S."/>
            <person name="Pierce S.K."/>
            <person name="Wang J."/>
        </authorList>
    </citation>
    <scope>NUCLEOTIDE SEQUENCE [LARGE SCALE GENOMIC DNA]</scope>
    <source>
        <strain evidence="6">EC2010</strain>
        <tissue evidence="6">Whole organism of an adult</tissue>
    </source>
</reference>
<keyword evidence="3" id="KW-0433">Leucine-rich repeat</keyword>